<reference evidence="2" key="1">
    <citation type="journal article" date="2013" name="Nat. Biotechnol.">
        <title>Draft genome sequence of chickpea (Cicer arietinum) provides a resource for trait improvement.</title>
        <authorList>
            <person name="Varshney R.K."/>
            <person name="Song C."/>
            <person name="Saxena R.K."/>
            <person name="Azam S."/>
            <person name="Yu S."/>
            <person name="Sharpe A.G."/>
            <person name="Cannon S."/>
            <person name="Baek J."/>
            <person name="Rosen B.D."/>
            <person name="Tar'an B."/>
            <person name="Millan T."/>
            <person name="Zhang X."/>
            <person name="Ramsay L.D."/>
            <person name="Iwata A."/>
            <person name="Wang Y."/>
            <person name="Nelson W."/>
            <person name="Farmer A.D."/>
            <person name="Gaur P.M."/>
            <person name="Soderlund C."/>
            <person name="Penmetsa R.V."/>
            <person name="Xu C."/>
            <person name="Bharti A.K."/>
            <person name="He W."/>
            <person name="Winter P."/>
            <person name="Zhao S."/>
            <person name="Hane J.K."/>
            <person name="Carrasquilla-Garcia N."/>
            <person name="Condie J.A."/>
            <person name="Upadhyaya H.D."/>
            <person name="Luo M.C."/>
            <person name="Thudi M."/>
            <person name="Gowda C.L."/>
            <person name="Singh N.P."/>
            <person name="Lichtenzveig J."/>
            <person name="Gali K.K."/>
            <person name="Rubio J."/>
            <person name="Nadarajan N."/>
            <person name="Dolezel J."/>
            <person name="Bansal K.C."/>
            <person name="Xu X."/>
            <person name="Edwards D."/>
            <person name="Zhang G."/>
            <person name="Kahl G."/>
            <person name="Gil J."/>
            <person name="Singh K.B."/>
            <person name="Datta S.K."/>
            <person name="Jackson S.A."/>
            <person name="Wang J."/>
            <person name="Cook D.R."/>
        </authorList>
    </citation>
    <scope>NUCLEOTIDE SEQUENCE [LARGE SCALE GENOMIC DNA]</scope>
    <source>
        <strain evidence="2">cv. CDC Frontier</strain>
    </source>
</reference>
<protein>
    <submittedName>
        <fullName evidence="3">Protein LURP-one-related 4</fullName>
    </submittedName>
</protein>
<dbReference type="InterPro" id="IPR007612">
    <property type="entry name" value="LOR"/>
</dbReference>
<evidence type="ECO:0000313" key="2">
    <source>
        <dbReference type="Proteomes" id="UP000087171"/>
    </source>
</evidence>
<dbReference type="eggNOG" id="ENOG502RYHC">
    <property type="taxonomic scope" value="Eukaryota"/>
</dbReference>
<sequence length="199" mass="22240">MAKIYPQQESTSSVSQCLSSKRETYTLWMKSLVLHSNGCTVYDSNGHIVYRVDNYDRKGTSEVNLMDLQGNVLCTIKKKLLAFGCWEGHKYDNDYNCRSKEQPWFQVKRCNKIINKGKVACQIKVGCQNLCIETISTSKVFAFRIVNKDGQIIAEAKQKHSATGVVLSNDVLTLDLAAGTDHSLIMALVTVYGLICGIM</sequence>
<proteinExistence type="inferred from homology"/>
<dbReference type="RefSeq" id="XP_004503763.1">
    <property type="nucleotide sequence ID" value="XM_004503706.3"/>
</dbReference>
<dbReference type="Gene3D" id="2.40.160.200">
    <property type="entry name" value="LURP1-related"/>
    <property type="match status" value="1"/>
</dbReference>
<dbReference type="InterPro" id="IPR038595">
    <property type="entry name" value="LOR_sf"/>
</dbReference>
<dbReference type="OrthoDB" id="652749at2759"/>
<dbReference type="KEGG" id="cam:101514160"/>
<gene>
    <name evidence="3" type="primary">LOC101514160</name>
</gene>
<organism evidence="2 3">
    <name type="scientific">Cicer arietinum</name>
    <name type="common">Chickpea</name>
    <name type="synonym">Garbanzo</name>
    <dbReference type="NCBI Taxonomy" id="3827"/>
    <lineage>
        <taxon>Eukaryota</taxon>
        <taxon>Viridiplantae</taxon>
        <taxon>Streptophyta</taxon>
        <taxon>Embryophyta</taxon>
        <taxon>Tracheophyta</taxon>
        <taxon>Spermatophyta</taxon>
        <taxon>Magnoliopsida</taxon>
        <taxon>eudicotyledons</taxon>
        <taxon>Gunneridae</taxon>
        <taxon>Pentapetalae</taxon>
        <taxon>rosids</taxon>
        <taxon>fabids</taxon>
        <taxon>Fabales</taxon>
        <taxon>Fabaceae</taxon>
        <taxon>Papilionoideae</taxon>
        <taxon>50 kb inversion clade</taxon>
        <taxon>NPAAA clade</taxon>
        <taxon>Hologalegina</taxon>
        <taxon>IRL clade</taxon>
        <taxon>Cicereae</taxon>
        <taxon>Cicer</taxon>
    </lineage>
</organism>
<comment type="similarity">
    <text evidence="1">Belongs to the LOR family.</text>
</comment>
<evidence type="ECO:0000256" key="1">
    <source>
        <dbReference type="ARBA" id="ARBA00005437"/>
    </source>
</evidence>
<dbReference type="InterPro" id="IPR025659">
    <property type="entry name" value="Tubby-like_C"/>
</dbReference>
<dbReference type="GeneID" id="101514160"/>
<keyword evidence="2" id="KW-1185">Reference proteome</keyword>
<evidence type="ECO:0000313" key="3">
    <source>
        <dbReference type="RefSeq" id="XP_004503763.1"/>
    </source>
</evidence>
<dbReference type="Proteomes" id="UP000087171">
    <property type="component" value="Chromosome Ca6"/>
</dbReference>
<dbReference type="PANTHER" id="PTHR31087">
    <property type="match status" value="1"/>
</dbReference>
<accession>A0A1S2YFL8</accession>
<dbReference type="PaxDb" id="3827-XP_004503763.1"/>
<dbReference type="PANTHER" id="PTHR31087:SF59">
    <property type="entry name" value="PROTEIN LURP-ONE-RELATED 4"/>
    <property type="match status" value="1"/>
</dbReference>
<reference evidence="3" key="2">
    <citation type="submission" date="2025-08" db="UniProtKB">
        <authorList>
            <consortium name="RefSeq"/>
        </authorList>
    </citation>
    <scope>IDENTIFICATION</scope>
    <source>
        <tissue evidence="3">Etiolated seedlings</tissue>
    </source>
</reference>
<dbReference type="SUPFAM" id="SSF54518">
    <property type="entry name" value="Tubby C-terminal domain-like"/>
    <property type="match status" value="1"/>
</dbReference>
<dbReference type="AlphaFoldDB" id="A0A1S2YFL8"/>
<dbReference type="STRING" id="3827.A0A1S2YFL8"/>
<dbReference type="Pfam" id="PF04525">
    <property type="entry name" value="LOR"/>
    <property type="match status" value="1"/>
</dbReference>
<name>A0A1S2YFL8_CICAR</name>